<comment type="subcellular location">
    <subcellularLocation>
        <location evidence="2 15">Cytoplasm</location>
    </subcellularLocation>
</comment>
<dbReference type="InterPro" id="IPR000999">
    <property type="entry name" value="RNase_III_dom"/>
</dbReference>
<evidence type="ECO:0000256" key="7">
    <source>
        <dbReference type="ARBA" id="ARBA00022664"/>
    </source>
</evidence>
<evidence type="ECO:0000259" key="18">
    <source>
        <dbReference type="PROSITE" id="PS50142"/>
    </source>
</evidence>
<name>A0A2H0KGS5_9BACT</name>
<reference evidence="19 20" key="1">
    <citation type="submission" date="2017-09" db="EMBL/GenBank/DDBJ databases">
        <title>Depth-based differentiation of microbial function through sediment-hosted aquifers and enrichment of novel symbionts in the deep terrestrial subsurface.</title>
        <authorList>
            <person name="Probst A.J."/>
            <person name="Ladd B."/>
            <person name="Jarett J.K."/>
            <person name="Geller-Mcgrath D.E."/>
            <person name="Sieber C.M."/>
            <person name="Emerson J.B."/>
            <person name="Anantharaman K."/>
            <person name="Thomas B.C."/>
            <person name="Malmstrom R."/>
            <person name="Stieglmeier M."/>
            <person name="Klingl A."/>
            <person name="Woyke T."/>
            <person name="Ryan C.M."/>
            <person name="Banfield J.F."/>
        </authorList>
    </citation>
    <scope>NUCLEOTIDE SEQUENCE [LARGE SCALE GENOMIC DNA]</scope>
    <source>
        <strain evidence="19">CG11_big_fil_rev_8_21_14_0_20_40_12</strain>
    </source>
</reference>
<evidence type="ECO:0000313" key="20">
    <source>
        <dbReference type="Proteomes" id="UP000231371"/>
    </source>
</evidence>
<dbReference type="GO" id="GO:0019843">
    <property type="term" value="F:rRNA binding"/>
    <property type="evidence" value="ECO:0007669"/>
    <property type="project" value="UniProtKB-KW"/>
</dbReference>
<dbReference type="GO" id="GO:0010468">
    <property type="term" value="P:regulation of gene expression"/>
    <property type="evidence" value="ECO:0007669"/>
    <property type="project" value="TreeGrafter"/>
</dbReference>
<comment type="function">
    <text evidence="15">Digests double-stranded RNA. Involved in the processing of primary rRNA transcript to yield the immediate precursors to the large and small rRNAs (23S and 16S). Processes some mRNAs, and tRNAs when they are encoded in the rRNA operon. Processes pre-crRNA and tracrRNA of type II CRISPR loci if present in the organism.</text>
</comment>
<organism evidence="19 20">
    <name type="scientific">Candidatus Shapirobacteria bacterium CG11_big_fil_rev_8_21_14_0_20_40_12</name>
    <dbReference type="NCBI Taxonomy" id="1974889"/>
    <lineage>
        <taxon>Bacteria</taxon>
        <taxon>Candidatus Shapironibacteriota</taxon>
    </lineage>
</organism>
<keyword evidence="11 15" id="KW-0255">Endonuclease</keyword>
<evidence type="ECO:0000256" key="1">
    <source>
        <dbReference type="ARBA" id="ARBA00000109"/>
    </source>
</evidence>
<dbReference type="EMBL" id="PCVI01000009">
    <property type="protein sequence ID" value="PIQ70439.1"/>
    <property type="molecule type" value="Genomic_DNA"/>
</dbReference>
<keyword evidence="10 15" id="KW-0479">Metal-binding</keyword>
<keyword evidence="5 15" id="KW-0963">Cytoplasm</keyword>
<comment type="similarity">
    <text evidence="3">Belongs to the ribonuclease III family.</text>
</comment>
<evidence type="ECO:0000256" key="5">
    <source>
        <dbReference type="ARBA" id="ARBA00022490"/>
    </source>
</evidence>
<dbReference type="GO" id="GO:0006397">
    <property type="term" value="P:mRNA processing"/>
    <property type="evidence" value="ECO:0007669"/>
    <property type="project" value="UniProtKB-UniRule"/>
</dbReference>
<dbReference type="Pfam" id="PF00035">
    <property type="entry name" value="dsrm"/>
    <property type="match status" value="1"/>
</dbReference>
<evidence type="ECO:0000256" key="15">
    <source>
        <dbReference type="HAMAP-Rule" id="MF_00104"/>
    </source>
</evidence>
<dbReference type="AlphaFoldDB" id="A0A2H0KGS5"/>
<dbReference type="Gene3D" id="3.30.160.20">
    <property type="match status" value="1"/>
</dbReference>
<proteinExistence type="inferred from homology"/>
<comment type="subunit">
    <text evidence="4 15">Homodimer.</text>
</comment>
<dbReference type="GO" id="GO:0042802">
    <property type="term" value="F:identical protein binding"/>
    <property type="evidence" value="ECO:0007669"/>
    <property type="project" value="UniProtKB-ARBA"/>
</dbReference>
<keyword evidence="9 15" id="KW-0540">Nuclease</keyword>
<dbReference type="PANTHER" id="PTHR11207:SF0">
    <property type="entry name" value="RIBONUCLEASE 3"/>
    <property type="match status" value="1"/>
</dbReference>
<comment type="cofactor">
    <cofactor evidence="15">
        <name>Mg(2+)</name>
        <dbReference type="ChEBI" id="CHEBI:18420"/>
    </cofactor>
</comment>
<dbReference type="Pfam" id="PF14622">
    <property type="entry name" value="Ribonucleas_3_3"/>
    <property type="match status" value="1"/>
</dbReference>
<evidence type="ECO:0000256" key="16">
    <source>
        <dbReference type="SAM" id="MobiDB-lite"/>
    </source>
</evidence>
<evidence type="ECO:0000256" key="2">
    <source>
        <dbReference type="ARBA" id="ARBA00004496"/>
    </source>
</evidence>
<dbReference type="InterPro" id="IPR036389">
    <property type="entry name" value="RNase_III_sf"/>
</dbReference>
<feature type="active site" evidence="15">
    <location>
        <position position="62"/>
    </location>
</feature>
<accession>A0A2H0KGS5</accession>
<keyword evidence="15" id="KW-0699">rRNA-binding</keyword>
<dbReference type="CDD" id="cd00593">
    <property type="entry name" value="RIBOc"/>
    <property type="match status" value="1"/>
</dbReference>
<feature type="region of interest" description="Disordered" evidence="16">
    <location>
        <begin position="221"/>
        <end position="243"/>
    </location>
</feature>
<keyword evidence="14 15" id="KW-0694">RNA-binding</keyword>
<dbReference type="PROSITE" id="PS50137">
    <property type="entry name" value="DS_RBD"/>
    <property type="match status" value="1"/>
</dbReference>
<feature type="binding site" evidence="15">
    <location>
        <position position="131"/>
    </location>
    <ligand>
        <name>Mg(2+)</name>
        <dbReference type="ChEBI" id="CHEBI:18420"/>
    </ligand>
</feature>
<dbReference type="HAMAP" id="MF_00104">
    <property type="entry name" value="RNase_III"/>
    <property type="match status" value="1"/>
</dbReference>
<feature type="domain" description="DRBM" evidence="17">
    <location>
        <begin position="172"/>
        <end position="241"/>
    </location>
</feature>
<dbReference type="Gene3D" id="1.10.1520.10">
    <property type="entry name" value="Ribonuclease III domain"/>
    <property type="match status" value="1"/>
</dbReference>
<dbReference type="PANTHER" id="PTHR11207">
    <property type="entry name" value="RIBONUCLEASE III"/>
    <property type="match status" value="1"/>
</dbReference>
<dbReference type="GO" id="GO:0008033">
    <property type="term" value="P:tRNA processing"/>
    <property type="evidence" value="ECO:0007669"/>
    <property type="project" value="UniProtKB-KW"/>
</dbReference>
<dbReference type="SMART" id="SM00535">
    <property type="entry name" value="RIBOc"/>
    <property type="match status" value="1"/>
</dbReference>
<keyword evidence="12 15" id="KW-0378">Hydrolase</keyword>
<evidence type="ECO:0000256" key="6">
    <source>
        <dbReference type="ARBA" id="ARBA00022552"/>
    </source>
</evidence>
<feature type="compositionally biased region" description="Basic and acidic residues" evidence="16">
    <location>
        <begin position="223"/>
        <end position="236"/>
    </location>
</feature>
<keyword evidence="7 15" id="KW-0507">mRNA processing</keyword>
<evidence type="ECO:0000313" key="19">
    <source>
        <dbReference type="EMBL" id="PIQ70439.1"/>
    </source>
</evidence>
<dbReference type="EC" id="3.1.26.3" evidence="15"/>
<dbReference type="GO" id="GO:0046872">
    <property type="term" value="F:metal ion binding"/>
    <property type="evidence" value="ECO:0007669"/>
    <property type="project" value="UniProtKB-KW"/>
</dbReference>
<dbReference type="NCBIfam" id="TIGR02191">
    <property type="entry name" value="RNaseIII"/>
    <property type="match status" value="1"/>
</dbReference>
<dbReference type="SUPFAM" id="SSF69065">
    <property type="entry name" value="RNase III domain-like"/>
    <property type="match status" value="1"/>
</dbReference>
<dbReference type="FunFam" id="3.30.160.20:FF:000003">
    <property type="entry name" value="Ribonuclease 3"/>
    <property type="match status" value="1"/>
</dbReference>
<evidence type="ECO:0000259" key="17">
    <source>
        <dbReference type="PROSITE" id="PS50137"/>
    </source>
</evidence>
<sequence length="243" mass="27294">MFGKKMTLINNQEINLEELENKLGLIFKNQDLLLNALIHRSYLNESKKTKLQSNERLEFLGDSVLSFLVSGLIFEKYPDLPEGKLTFIRTFLVRTETLALLAKKLDLGKFMLMSKGEESGGGRENPLLLANCFEAVLGAIYLDREIKITASFIQKNLKPFISSISDPENLKDSKSLLQEKVQADGLSSPVYKLISSSGPDHQKTFVMGIYVNGQLLAQGTSRSKQEAEEEAAKKALENYNQKR</sequence>
<evidence type="ECO:0000256" key="14">
    <source>
        <dbReference type="ARBA" id="ARBA00022884"/>
    </source>
</evidence>
<dbReference type="GO" id="GO:0003725">
    <property type="term" value="F:double-stranded RNA binding"/>
    <property type="evidence" value="ECO:0007669"/>
    <property type="project" value="TreeGrafter"/>
</dbReference>
<keyword evidence="6 15" id="KW-0698">rRNA processing</keyword>
<dbReference type="InterPro" id="IPR011907">
    <property type="entry name" value="RNase_III"/>
</dbReference>
<dbReference type="GO" id="GO:0005737">
    <property type="term" value="C:cytoplasm"/>
    <property type="evidence" value="ECO:0007669"/>
    <property type="project" value="UniProtKB-SubCell"/>
</dbReference>
<dbReference type="GO" id="GO:0006364">
    <property type="term" value="P:rRNA processing"/>
    <property type="evidence" value="ECO:0007669"/>
    <property type="project" value="UniProtKB-UniRule"/>
</dbReference>
<keyword evidence="13 15" id="KW-0460">Magnesium</keyword>
<dbReference type="SUPFAM" id="SSF54768">
    <property type="entry name" value="dsRNA-binding domain-like"/>
    <property type="match status" value="1"/>
</dbReference>
<dbReference type="PROSITE" id="PS00517">
    <property type="entry name" value="RNASE_3_1"/>
    <property type="match status" value="1"/>
</dbReference>
<evidence type="ECO:0000256" key="13">
    <source>
        <dbReference type="ARBA" id="ARBA00022842"/>
    </source>
</evidence>
<evidence type="ECO:0000256" key="10">
    <source>
        <dbReference type="ARBA" id="ARBA00022723"/>
    </source>
</evidence>
<evidence type="ECO:0000256" key="3">
    <source>
        <dbReference type="ARBA" id="ARBA00010183"/>
    </source>
</evidence>
<evidence type="ECO:0000256" key="9">
    <source>
        <dbReference type="ARBA" id="ARBA00022722"/>
    </source>
</evidence>
<keyword evidence="8 15" id="KW-0819">tRNA processing</keyword>
<dbReference type="CDD" id="cd10845">
    <property type="entry name" value="DSRM_RNAse_III_family"/>
    <property type="match status" value="1"/>
</dbReference>
<comment type="caution">
    <text evidence="19">The sequence shown here is derived from an EMBL/GenBank/DDBJ whole genome shotgun (WGS) entry which is preliminary data.</text>
</comment>
<feature type="domain" description="RNase III" evidence="18">
    <location>
        <begin position="16"/>
        <end position="145"/>
    </location>
</feature>
<evidence type="ECO:0000256" key="12">
    <source>
        <dbReference type="ARBA" id="ARBA00022801"/>
    </source>
</evidence>
<evidence type="ECO:0000256" key="4">
    <source>
        <dbReference type="ARBA" id="ARBA00011738"/>
    </source>
</evidence>
<dbReference type="Proteomes" id="UP000231371">
    <property type="component" value="Unassembled WGS sequence"/>
</dbReference>
<dbReference type="SMART" id="SM00358">
    <property type="entry name" value="DSRM"/>
    <property type="match status" value="1"/>
</dbReference>
<feature type="active site" evidence="15">
    <location>
        <position position="134"/>
    </location>
</feature>
<feature type="binding site" evidence="15">
    <location>
        <position position="134"/>
    </location>
    <ligand>
        <name>Mg(2+)</name>
        <dbReference type="ChEBI" id="CHEBI:18420"/>
    </ligand>
</feature>
<evidence type="ECO:0000256" key="11">
    <source>
        <dbReference type="ARBA" id="ARBA00022759"/>
    </source>
</evidence>
<dbReference type="FunFam" id="1.10.1520.10:FF:000001">
    <property type="entry name" value="Ribonuclease 3"/>
    <property type="match status" value="1"/>
</dbReference>
<protein>
    <recommendedName>
        <fullName evidence="15">Ribonuclease 3</fullName>
        <ecNumber evidence="15">3.1.26.3</ecNumber>
    </recommendedName>
    <alternativeName>
        <fullName evidence="15">Ribonuclease III</fullName>
        <shortName evidence="15">RNase III</shortName>
    </alternativeName>
</protein>
<comment type="catalytic activity">
    <reaction evidence="1 15">
        <text>Endonucleolytic cleavage to 5'-phosphomonoester.</text>
        <dbReference type="EC" id="3.1.26.3"/>
    </reaction>
</comment>
<gene>
    <name evidence="15 19" type="primary">rnc</name>
    <name evidence="19" type="ORF">COV89_00475</name>
</gene>
<dbReference type="PROSITE" id="PS50142">
    <property type="entry name" value="RNASE_3_2"/>
    <property type="match status" value="1"/>
</dbReference>
<dbReference type="InterPro" id="IPR014720">
    <property type="entry name" value="dsRBD_dom"/>
</dbReference>
<dbReference type="GO" id="GO:0004525">
    <property type="term" value="F:ribonuclease III activity"/>
    <property type="evidence" value="ECO:0007669"/>
    <property type="project" value="UniProtKB-UniRule"/>
</dbReference>
<feature type="binding site" evidence="15">
    <location>
        <position position="58"/>
    </location>
    <ligand>
        <name>Mg(2+)</name>
        <dbReference type="ChEBI" id="CHEBI:18420"/>
    </ligand>
</feature>
<evidence type="ECO:0000256" key="8">
    <source>
        <dbReference type="ARBA" id="ARBA00022694"/>
    </source>
</evidence>